<reference evidence="3" key="2">
    <citation type="submission" date="2015-01" db="EMBL/GenBank/DDBJ databases">
        <title>Evolutionary Origins and Diversification of the Mycorrhizal Mutualists.</title>
        <authorList>
            <consortium name="DOE Joint Genome Institute"/>
            <consortium name="Mycorrhizal Genomics Consortium"/>
            <person name="Kohler A."/>
            <person name="Kuo A."/>
            <person name="Nagy L.G."/>
            <person name="Floudas D."/>
            <person name="Copeland A."/>
            <person name="Barry K.W."/>
            <person name="Cichocki N."/>
            <person name="Veneault-Fourrey C."/>
            <person name="LaButti K."/>
            <person name="Lindquist E.A."/>
            <person name="Lipzen A."/>
            <person name="Lundell T."/>
            <person name="Morin E."/>
            <person name="Murat C."/>
            <person name="Riley R."/>
            <person name="Ohm R."/>
            <person name="Sun H."/>
            <person name="Tunlid A."/>
            <person name="Henrissat B."/>
            <person name="Grigoriev I.V."/>
            <person name="Hibbett D.S."/>
            <person name="Martin F."/>
        </authorList>
    </citation>
    <scope>NUCLEOTIDE SEQUENCE [LARGE SCALE GENOMIC DNA]</scope>
    <source>
        <strain evidence="3">F 1598</strain>
    </source>
</reference>
<dbReference type="OrthoDB" id="2670470at2759"/>
<dbReference type="STRING" id="765440.A0A0C3G427"/>
<sequence length="250" mass="27507">MGQRGCVRHADCPETTVGLDAGLGRADRREKGSRVTKIGRGASFASFERCNGNILINTALWLLPSSVSFAVFVHRHGCLSPCPPLPLPPLQLLVVVRDHDLFTRSTSAMSLSRILNDDPSPAVLRPAIHSSMSVIDPALMSQTGPPPEYQGEPSAPPRSYQPTAYQGTGGWDPYSGEWVQGDIFPLGRGNGDYYSRPENSSSHDSRSAYYEVDGLSRKRRREPDEDDDYRPSELRQGRVSIILTSCELHL</sequence>
<feature type="region of interest" description="Disordered" evidence="1">
    <location>
        <begin position="190"/>
        <end position="235"/>
    </location>
</feature>
<protein>
    <submittedName>
        <fullName evidence="2">Uncharacterized protein</fullName>
    </submittedName>
</protein>
<evidence type="ECO:0000313" key="2">
    <source>
        <dbReference type="EMBL" id="KIM85396.1"/>
    </source>
</evidence>
<dbReference type="HOGENOM" id="CLU_1111732_0_0_1"/>
<proteinExistence type="predicted"/>
<dbReference type="AlphaFoldDB" id="A0A0C3G427"/>
<dbReference type="EMBL" id="KN832985">
    <property type="protein sequence ID" value="KIM85396.1"/>
    <property type="molecule type" value="Genomic_DNA"/>
</dbReference>
<dbReference type="InParanoid" id="A0A0C3G427"/>
<keyword evidence="3" id="KW-1185">Reference proteome</keyword>
<evidence type="ECO:0000256" key="1">
    <source>
        <dbReference type="SAM" id="MobiDB-lite"/>
    </source>
</evidence>
<reference evidence="2 3" key="1">
    <citation type="submission" date="2014-04" db="EMBL/GenBank/DDBJ databases">
        <authorList>
            <consortium name="DOE Joint Genome Institute"/>
            <person name="Kuo A."/>
            <person name="Tarkka M."/>
            <person name="Buscot F."/>
            <person name="Kohler A."/>
            <person name="Nagy L.G."/>
            <person name="Floudas D."/>
            <person name="Copeland A."/>
            <person name="Barry K.W."/>
            <person name="Cichocki N."/>
            <person name="Veneault-Fourrey C."/>
            <person name="LaButti K."/>
            <person name="Lindquist E.A."/>
            <person name="Lipzen A."/>
            <person name="Lundell T."/>
            <person name="Morin E."/>
            <person name="Murat C."/>
            <person name="Sun H."/>
            <person name="Tunlid A."/>
            <person name="Henrissat B."/>
            <person name="Grigoriev I.V."/>
            <person name="Hibbett D.S."/>
            <person name="Martin F."/>
            <person name="Nordberg H.P."/>
            <person name="Cantor M.N."/>
            <person name="Hua S.X."/>
        </authorList>
    </citation>
    <scope>NUCLEOTIDE SEQUENCE [LARGE SCALE GENOMIC DNA]</scope>
    <source>
        <strain evidence="2 3">F 1598</strain>
    </source>
</reference>
<accession>A0A0C3G427</accession>
<feature type="region of interest" description="Disordered" evidence="1">
    <location>
        <begin position="137"/>
        <end position="167"/>
    </location>
</feature>
<evidence type="ECO:0000313" key="3">
    <source>
        <dbReference type="Proteomes" id="UP000054166"/>
    </source>
</evidence>
<name>A0A0C3G427_PILCF</name>
<dbReference type="Proteomes" id="UP000054166">
    <property type="component" value="Unassembled WGS sequence"/>
</dbReference>
<gene>
    <name evidence="2" type="ORF">PILCRDRAFT_360893</name>
</gene>
<organism evidence="2 3">
    <name type="scientific">Piloderma croceum (strain F 1598)</name>
    <dbReference type="NCBI Taxonomy" id="765440"/>
    <lineage>
        <taxon>Eukaryota</taxon>
        <taxon>Fungi</taxon>
        <taxon>Dikarya</taxon>
        <taxon>Basidiomycota</taxon>
        <taxon>Agaricomycotina</taxon>
        <taxon>Agaricomycetes</taxon>
        <taxon>Agaricomycetidae</taxon>
        <taxon>Atheliales</taxon>
        <taxon>Atheliaceae</taxon>
        <taxon>Piloderma</taxon>
    </lineage>
</organism>